<comment type="caution">
    <text evidence="9">The sequence shown here is derived from an EMBL/GenBank/DDBJ whole genome shotgun (WGS) entry which is preliminary data.</text>
</comment>
<feature type="transmembrane region" description="Helical" evidence="8">
    <location>
        <begin position="273"/>
        <end position="298"/>
    </location>
</feature>
<dbReference type="EMBL" id="AZFN01000004">
    <property type="protein sequence ID" value="KRM03245.1"/>
    <property type="molecule type" value="Genomic_DNA"/>
</dbReference>
<evidence type="ECO:0008006" key="11">
    <source>
        <dbReference type="Google" id="ProtNLM"/>
    </source>
</evidence>
<feature type="transmembrane region" description="Helical" evidence="8">
    <location>
        <begin position="77"/>
        <end position="102"/>
    </location>
</feature>
<keyword evidence="4" id="KW-1003">Cell membrane</keyword>
<evidence type="ECO:0000256" key="2">
    <source>
        <dbReference type="ARBA" id="ARBA00009773"/>
    </source>
</evidence>
<dbReference type="GO" id="GO:0005886">
    <property type="term" value="C:plasma membrane"/>
    <property type="evidence" value="ECO:0007669"/>
    <property type="project" value="UniProtKB-SubCell"/>
</dbReference>
<dbReference type="AlphaFoldDB" id="A0A0R1VCM8"/>
<feature type="transmembrane region" description="Helical" evidence="8">
    <location>
        <begin position="35"/>
        <end position="56"/>
    </location>
</feature>
<dbReference type="GO" id="GO:0055085">
    <property type="term" value="P:transmembrane transport"/>
    <property type="evidence" value="ECO:0007669"/>
    <property type="project" value="TreeGrafter"/>
</dbReference>
<feature type="transmembrane region" description="Helical" evidence="8">
    <location>
        <begin position="166"/>
        <end position="188"/>
    </location>
</feature>
<comment type="subcellular location">
    <subcellularLocation>
        <location evidence="1">Cell membrane</location>
        <topology evidence="1">Multi-pass membrane protein</topology>
    </subcellularLocation>
</comment>
<keyword evidence="3" id="KW-0813">Transport</keyword>
<keyword evidence="10" id="KW-1185">Reference proteome</keyword>
<comment type="similarity">
    <text evidence="2">Belongs to the autoinducer-2 exporter (AI-2E) (TC 2.A.86) family.</text>
</comment>
<evidence type="ECO:0000256" key="6">
    <source>
        <dbReference type="ARBA" id="ARBA00022989"/>
    </source>
</evidence>
<name>A0A0R1VCM8_9LACO</name>
<dbReference type="Pfam" id="PF01594">
    <property type="entry name" value="AI-2E_transport"/>
    <property type="match status" value="1"/>
</dbReference>
<dbReference type="PANTHER" id="PTHR21716:SF53">
    <property type="entry name" value="PERMEASE PERM-RELATED"/>
    <property type="match status" value="1"/>
</dbReference>
<reference evidence="9 10" key="1">
    <citation type="journal article" date="2015" name="Genome Announc.">
        <title>Expanding the biotechnology potential of lactobacilli through comparative genomics of 213 strains and associated genera.</title>
        <authorList>
            <person name="Sun Z."/>
            <person name="Harris H.M."/>
            <person name="McCann A."/>
            <person name="Guo C."/>
            <person name="Argimon S."/>
            <person name="Zhang W."/>
            <person name="Yang X."/>
            <person name="Jeffery I.B."/>
            <person name="Cooney J.C."/>
            <person name="Kagawa T.F."/>
            <person name="Liu W."/>
            <person name="Song Y."/>
            <person name="Salvetti E."/>
            <person name="Wrobel A."/>
            <person name="Rasinkangas P."/>
            <person name="Parkhill J."/>
            <person name="Rea M.C."/>
            <person name="O'Sullivan O."/>
            <person name="Ritari J."/>
            <person name="Douillard F.P."/>
            <person name="Paul Ross R."/>
            <person name="Yang R."/>
            <person name="Briner A.E."/>
            <person name="Felis G.E."/>
            <person name="de Vos W.M."/>
            <person name="Barrangou R."/>
            <person name="Klaenhammer T.R."/>
            <person name="Caufield P.W."/>
            <person name="Cui Y."/>
            <person name="Zhang H."/>
            <person name="O'Toole P.W."/>
        </authorList>
    </citation>
    <scope>NUCLEOTIDE SEQUENCE [LARGE SCALE GENOMIC DNA]</scope>
    <source>
        <strain evidence="9 10">DSM 16045</strain>
    </source>
</reference>
<evidence type="ECO:0000256" key="3">
    <source>
        <dbReference type="ARBA" id="ARBA00022448"/>
    </source>
</evidence>
<evidence type="ECO:0000256" key="8">
    <source>
        <dbReference type="SAM" id="Phobius"/>
    </source>
</evidence>
<evidence type="ECO:0000256" key="7">
    <source>
        <dbReference type="ARBA" id="ARBA00023136"/>
    </source>
</evidence>
<evidence type="ECO:0000313" key="9">
    <source>
        <dbReference type="EMBL" id="KRM03245.1"/>
    </source>
</evidence>
<evidence type="ECO:0000256" key="5">
    <source>
        <dbReference type="ARBA" id="ARBA00022692"/>
    </source>
</evidence>
<dbReference type="Proteomes" id="UP000051739">
    <property type="component" value="Unassembled WGS sequence"/>
</dbReference>
<keyword evidence="6 8" id="KW-1133">Transmembrane helix</keyword>
<feature type="transmembrane region" description="Helical" evidence="8">
    <location>
        <begin position="9"/>
        <end position="29"/>
    </location>
</feature>
<evidence type="ECO:0000256" key="4">
    <source>
        <dbReference type="ARBA" id="ARBA00022475"/>
    </source>
</evidence>
<accession>A0A0R1VCM8</accession>
<dbReference type="PANTHER" id="PTHR21716">
    <property type="entry name" value="TRANSMEMBRANE PROTEIN"/>
    <property type="match status" value="1"/>
</dbReference>
<evidence type="ECO:0000256" key="1">
    <source>
        <dbReference type="ARBA" id="ARBA00004651"/>
    </source>
</evidence>
<evidence type="ECO:0000313" key="10">
    <source>
        <dbReference type="Proteomes" id="UP000051739"/>
    </source>
</evidence>
<gene>
    <name evidence="9" type="ORF">FC60_GL001329</name>
</gene>
<feature type="transmembrane region" description="Helical" evidence="8">
    <location>
        <begin position="232"/>
        <end position="261"/>
    </location>
</feature>
<keyword evidence="7 8" id="KW-0472">Membrane</keyword>
<proteinExistence type="inferred from homology"/>
<protein>
    <recommendedName>
        <fullName evidence="11">Permease</fullName>
    </recommendedName>
</protein>
<sequence length="367" mass="40779">MIKEHRQILFWSLELLILAGLLWVGSQLQFVLEPIITFVSAVFVPLIISVFLYYMLSPLMNLIMKLRIGPFKIPRSLASLFIVLLLILLVVGGISALIPSVINEFNQLIQWLPGAAKQGQELINQWSHYKWVKQIDLSAYYDQINQYLTRFAKQAVTTLSSSAGSIIGTITSTVIITITVPVMLFYMLKDGPKLVPSIQKIFSPQRSQEVSDLLHQMNRTLSSYISGQAIECLFVAIATSIGYLIINQPLAIVLGVIAGIANMVPYVGPYIGIAPSLLVSIAIAPNKIIWVIVVVVIVQQIDGNIIYPNIIGRSLKIHPLTIIVLLLAAGNIAGIPGMILCIPFYAVIRTVVIYFWNIWQLQSEKQE</sequence>
<organism evidence="9 10">
    <name type="scientific">Limosilactobacillus gastricus DSM 16045</name>
    <dbReference type="NCBI Taxonomy" id="1423749"/>
    <lineage>
        <taxon>Bacteria</taxon>
        <taxon>Bacillati</taxon>
        <taxon>Bacillota</taxon>
        <taxon>Bacilli</taxon>
        <taxon>Lactobacillales</taxon>
        <taxon>Lactobacillaceae</taxon>
        <taxon>Limosilactobacillus</taxon>
    </lineage>
</organism>
<keyword evidence="5 8" id="KW-0812">Transmembrane</keyword>
<dbReference type="PATRIC" id="fig|1423749.3.peg.1360"/>
<dbReference type="RefSeq" id="WP_056936839.1">
    <property type="nucleotide sequence ID" value="NZ_AZFN01000004.1"/>
</dbReference>
<dbReference type="InterPro" id="IPR002549">
    <property type="entry name" value="AI-2E-like"/>
</dbReference>